<protein>
    <submittedName>
        <fullName evidence="1">Uncharacterized protein</fullName>
    </submittedName>
</protein>
<evidence type="ECO:0000313" key="2">
    <source>
        <dbReference type="Proteomes" id="UP000278609"/>
    </source>
</evidence>
<dbReference type="EMBL" id="RQYS01000077">
    <property type="protein sequence ID" value="RRD57562.1"/>
    <property type="molecule type" value="Genomic_DNA"/>
</dbReference>
<reference evidence="1 2" key="1">
    <citation type="submission" date="2018-11" db="EMBL/GenBank/DDBJ databases">
        <title>Genomes From Bacteria Associated with the Canine Oral Cavity: a Test Case for Automated Genome-Based Taxonomic Assignment.</title>
        <authorList>
            <person name="Coil D.A."/>
            <person name="Jospin G."/>
            <person name="Darling A.E."/>
            <person name="Wallis C."/>
            <person name="Davis I.J."/>
            <person name="Harris S."/>
            <person name="Eisen J.A."/>
            <person name="Holcombe L.J."/>
            <person name="O'Flynn C."/>
        </authorList>
    </citation>
    <scope>NUCLEOTIDE SEQUENCE [LARGE SCALE GENOMIC DNA]</scope>
    <source>
        <strain evidence="1 2">OH2617_COT-023</strain>
    </source>
</reference>
<organism evidence="1 2">
    <name type="scientific">Tannerella forsythia</name>
    <name type="common">Bacteroides forsythus</name>
    <dbReference type="NCBI Taxonomy" id="28112"/>
    <lineage>
        <taxon>Bacteria</taxon>
        <taxon>Pseudomonadati</taxon>
        <taxon>Bacteroidota</taxon>
        <taxon>Bacteroidia</taxon>
        <taxon>Bacteroidales</taxon>
        <taxon>Tannerellaceae</taxon>
        <taxon>Tannerella</taxon>
    </lineage>
</organism>
<evidence type="ECO:0000313" key="1">
    <source>
        <dbReference type="EMBL" id="RRD57562.1"/>
    </source>
</evidence>
<dbReference type="OrthoDB" id="1041371at2"/>
<accession>A0A3P1XFG3</accession>
<proteinExistence type="predicted"/>
<dbReference type="Proteomes" id="UP000278609">
    <property type="component" value="Unassembled WGS sequence"/>
</dbReference>
<name>A0A3P1XFG3_TANFO</name>
<comment type="caution">
    <text evidence="1">The sequence shown here is derived from an EMBL/GenBank/DDBJ whole genome shotgun (WGS) entry which is preliminary data.</text>
</comment>
<gene>
    <name evidence="1" type="ORF">EII40_12825</name>
</gene>
<sequence>MSMNELLEERLFSLLTEPSQEVTNKEMQCTYGVFMEQVKTVSQSEQEFSEIYRMLNITRIELVFLQSLHRYEQGKKCPEICLS</sequence>
<dbReference type="AlphaFoldDB" id="A0A3P1XFG3"/>